<dbReference type="EMBL" id="ML977147">
    <property type="protein sequence ID" value="KAF1988719.1"/>
    <property type="molecule type" value="Genomic_DNA"/>
</dbReference>
<name>A0A6G1H6U1_9PEZI</name>
<feature type="compositionally biased region" description="Basic and acidic residues" evidence="1">
    <location>
        <begin position="152"/>
        <end position="180"/>
    </location>
</feature>
<organism evidence="2 3">
    <name type="scientific">Aulographum hederae CBS 113979</name>
    <dbReference type="NCBI Taxonomy" id="1176131"/>
    <lineage>
        <taxon>Eukaryota</taxon>
        <taxon>Fungi</taxon>
        <taxon>Dikarya</taxon>
        <taxon>Ascomycota</taxon>
        <taxon>Pezizomycotina</taxon>
        <taxon>Dothideomycetes</taxon>
        <taxon>Pleosporomycetidae</taxon>
        <taxon>Aulographales</taxon>
        <taxon>Aulographaceae</taxon>
    </lineage>
</organism>
<protein>
    <submittedName>
        <fullName evidence="2">Uncharacterized protein</fullName>
    </submittedName>
</protein>
<evidence type="ECO:0000256" key="1">
    <source>
        <dbReference type="SAM" id="MobiDB-lite"/>
    </source>
</evidence>
<dbReference type="AlphaFoldDB" id="A0A6G1H6U1"/>
<evidence type="ECO:0000313" key="3">
    <source>
        <dbReference type="Proteomes" id="UP000800041"/>
    </source>
</evidence>
<dbReference type="Proteomes" id="UP000800041">
    <property type="component" value="Unassembled WGS sequence"/>
</dbReference>
<proteinExistence type="predicted"/>
<feature type="region of interest" description="Disordered" evidence="1">
    <location>
        <begin position="45"/>
        <end position="80"/>
    </location>
</feature>
<reference evidence="2" key="1">
    <citation type="journal article" date="2020" name="Stud. Mycol.">
        <title>101 Dothideomycetes genomes: a test case for predicting lifestyles and emergence of pathogens.</title>
        <authorList>
            <person name="Haridas S."/>
            <person name="Albert R."/>
            <person name="Binder M."/>
            <person name="Bloem J."/>
            <person name="Labutti K."/>
            <person name="Salamov A."/>
            <person name="Andreopoulos B."/>
            <person name="Baker S."/>
            <person name="Barry K."/>
            <person name="Bills G."/>
            <person name="Bluhm B."/>
            <person name="Cannon C."/>
            <person name="Castanera R."/>
            <person name="Culley D."/>
            <person name="Daum C."/>
            <person name="Ezra D."/>
            <person name="Gonzalez J."/>
            <person name="Henrissat B."/>
            <person name="Kuo A."/>
            <person name="Liang C."/>
            <person name="Lipzen A."/>
            <person name="Lutzoni F."/>
            <person name="Magnuson J."/>
            <person name="Mondo S."/>
            <person name="Nolan M."/>
            <person name="Ohm R."/>
            <person name="Pangilinan J."/>
            <person name="Park H.-J."/>
            <person name="Ramirez L."/>
            <person name="Alfaro M."/>
            <person name="Sun H."/>
            <person name="Tritt A."/>
            <person name="Yoshinaga Y."/>
            <person name="Zwiers L.-H."/>
            <person name="Turgeon B."/>
            <person name="Goodwin S."/>
            <person name="Spatafora J."/>
            <person name="Crous P."/>
            <person name="Grigoriev I."/>
        </authorList>
    </citation>
    <scope>NUCLEOTIDE SEQUENCE</scope>
    <source>
        <strain evidence="2">CBS 113979</strain>
    </source>
</reference>
<feature type="region of interest" description="Disordered" evidence="1">
    <location>
        <begin position="1"/>
        <end position="31"/>
    </location>
</feature>
<accession>A0A6G1H6U1</accession>
<sequence length="248" mass="27553">MAPTTSRPTAAGSIIDLTAPPPTSATSAASASAVIDLTNSIDRIRRTIEPSNADPPPSPQAITSSEDVPKFKLPSDADGRDYVVRDGKKYYYGEEYPVVRDEDERGYRFGAWWIPAHEREKWSKKPRRPRAKKAGAATDSADAGPSKAKAKGKTEPKAKLPGWEFKEYKPKTQEKRKRDDKEEDDDFEFLGSATKKNGADDGERKAKKMRGAAVEARKMTNGMLPFFGEEIGHDEYLGLEWDDEEDVV</sequence>
<gene>
    <name evidence="2" type="ORF">K402DRAFT_402434</name>
</gene>
<feature type="compositionally biased region" description="Basic residues" evidence="1">
    <location>
        <begin position="124"/>
        <end position="133"/>
    </location>
</feature>
<evidence type="ECO:0000313" key="2">
    <source>
        <dbReference type="EMBL" id="KAF1988719.1"/>
    </source>
</evidence>
<feature type="region of interest" description="Disordered" evidence="1">
    <location>
        <begin position="118"/>
        <end position="209"/>
    </location>
</feature>
<keyword evidence="3" id="KW-1185">Reference proteome</keyword>
<feature type="compositionally biased region" description="Basic and acidic residues" evidence="1">
    <location>
        <begin position="67"/>
        <end position="80"/>
    </location>
</feature>